<dbReference type="STRING" id="1235802.C823_00133"/>
<dbReference type="eggNOG" id="ENOG5030IHJ">
    <property type="taxonomic scope" value="Bacteria"/>
</dbReference>
<comment type="subcellular location">
    <subcellularLocation>
        <location evidence="1">Cytoplasm</location>
    </subcellularLocation>
</comment>
<evidence type="ECO:0000256" key="3">
    <source>
        <dbReference type="ARBA" id="ARBA00022737"/>
    </source>
</evidence>
<evidence type="ECO:0000256" key="4">
    <source>
        <dbReference type="SAM" id="Phobius"/>
    </source>
</evidence>
<dbReference type="PATRIC" id="fig|1235802.3.peg.146"/>
<evidence type="ECO:0000256" key="1">
    <source>
        <dbReference type="ARBA" id="ARBA00004496"/>
    </source>
</evidence>
<dbReference type="GO" id="GO:0005737">
    <property type="term" value="C:cytoplasm"/>
    <property type="evidence" value="ECO:0007669"/>
    <property type="project" value="UniProtKB-SubCell"/>
</dbReference>
<dbReference type="InterPro" id="IPR000157">
    <property type="entry name" value="TIR_dom"/>
</dbReference>
<keyword evidence="3" id="KW-0677">Repeat</keyword>
<dbReference type="AlphaFoldDB" id="N2BKL8"/>
<evidence type="ECO:0000259" key="5">
    <source>
        <dbReference type="PROSITE" id="PS50104"/>
    </source>
</evidence>
<protein>
    <recommendedName>
        <fullName evidence="5">TIR domain-containing protein</fullName>
    </recommendedName>
</protein>
<dbReference type="GO" id="GO:0035591">
    <property type="term" value="F:signaling adaptor activity"/>
    <property type="evidence" value="ECO:0007669"/>
    <property type="project" value="InterPro"/>
</dbReference>
<proteinExistence type="predicted"/>
<dbReference type="Proteomes" id="UP000012589">
    <property type="component" value="Unassembled WGS sequence"/>
</dbReference>
<evidence type="ECO:0000256" key="2">
    <source>
        <dbReference type="ARBA" id="ARBA00022490"/>
    </source>
</evidence>
<dbReference type="PANTHER" id="PTHR22998">
    <property type="entry name" value="SARM1"/>
    <property type="match status" value="1"/>
</dbReference>
<keyword evidence="7" id="KW-1185">Reference proteome</keyword>
<dbReference type="GO" id="GO:0048678">
    <property type="term" value="P:response to axon injury"/>
    <property type="evidence" value="ECO:0007669"/>
    <property type="project" value="InterPro"/>
</dbReference>
<dbReference type="HOGENOM" id="CLU_615029_0_0_9"/>
<evidence type="ECO:0000313" key="7">
    <source>
        <dbReference type="Proteomes" id="UP000012589"/>
    </source>
</evidence>
<dbReference type="GO" id="GO:0007165">
    <property type="term" value="P:signal transduction"/>
    <property type="evidence" value="ECO:0007669"/>
    <property type="project" value="InterPro"/>
</dbReference>
<dbReference type="OrthoDB" id="1987685at2"/>
<dbReference type="PROSITE" id="PS50104">
    <property type="entry name" value="TIR"/>
    <property type="match status" value="1"/>
</dbReference>
<dbReference type="GO" id="GO:0003953">
    <property type="term" value="F:NAD+ nucleosidase activity"/>
    <property type="evidence" value="ECO:0007669"/>
    <property type="project" value="InterPro"/>
</dbReference>
<feature type="transmembrane region" description="Helical" evidence="4">
    <location>
        <begin position="166"/>
        <end position="188"/>
    </location>
</feature>
<dbReference type="Pfam" id="PF13676">
    <property type="entry name" value="TIR_2"/>
    <property type="match status" value="1"/>
</dbReference>
<keyword evidence="4" id="KW-1133">Transmembrane helix</keyword>
<keyword evidence="4" id="KW-0812">Transmembrane</keyword>
<gene>
    <name evidence="6" type="ORF">C823_00133</name>
</gene>
<dbReference type="SUPFAM" id="SSF52200">
    <property type="entry name" value="Toll/Interleukin receptor TIR domain"/>
    <property type="match status" value="1"/>
</dbReference>
<dbReference type="Gene3D" id="3.40.50.10140">
    <property type="entry name" value="Toll/interleukin-1 receptor homology (TIR) domain"/>
    <property type="match status" value="1"/>
</dbReference>
<keyword evidence="2" id="KW-0963">Cytoplasm</keyword>
<evidence type="ECO:0000313" key="6">
    <source>
        <dbReference type="EMBL" id="EMZ38970.1"/>
    </source>
</evidence>
<accession>N2BKL8</accession>
<organism evidence="6 7">
    <name type="scientific">Eubacterium plexicaudatum ASF492</name>
    <dbReference type="NCBI Taxonomy" id="1235802"/>
    <lineage>
        <taxon>Bacteria</taxon>
        <taxon>Bacillati</taxon>
        <taxon>Bacillota</taxon>
        <taxon>Clostridia</taxon>
        <taxon>Eubacteriales</taxon>
        <taxon>Eubacteriaceae</taxon>
        <taxon>Eubacterium</taxon>
    </lineage>
</organism>
<dbReference type="EMBL" id="AQFT01000005">
    <property type="protein sequence ID" value="EMZ38970.1"/>
    <property type="molecule type" value="Genomic_DNA"/>
</dbReference>
<dbReference type="SMART" id="SM00255">
    <property type="entry name" value="TIR"/>
    <property type="match status" value="1"/>
</dbReference>
<reference evidence="6 7" key="1">
    <citation type="journal article" date="2014" name="Genome Announc.">
        <title>Draft genome sequences of the altered schaedler flora, a defined bacterial community from gnotobiotic mice.</title>
        <authorList>
            <person name="Wannemuehler M.J."/>
            <person name="Overstreet A.M."/>
            <person name="Ward D.V."/>
            <person name="Phillips G.J."/>
        </authorList>
    </citation>
    <scope>NUCLEOTIDE SEQUENCE [LARGE SCALE GENOMIC DNA]</scope>
    <source>
        <strain evidence="6 7">ASF492</strain>
    </source>
</reference>
<dbReference type="InterPro" id="IPR039184">
    <property type="entry name" value="SARM1"/>
</dbReference>
<keyword evidence="4" id="KW-0472">Membrane</keyword>
<comment type="caution">
    <text evidence="6">The sequence shown here is derived from an EMBL/GenBank/DDBJ whole genome shotgun (WGS) entry which is preliminary data.</text>
</comment>
<dbReference type="InterPro" id="IPR035897">
    <property type="entry name" value="Toll_tir_struct_dom_sf"/>
</dbReference>
<name>N2BKL8_9FIRM</name>
<feature type="domain" description="TIR" evidence="5">
    <location>
        <begin position="13"/>
        <end position="147"/>
    </location>
</feature>
<dbReference type="PANTHER" id="PTHR22998:SF1">
    <property type="entry name" value="NAD(+) HYDROLASE SARM1"/>
    <property type="match status" value="1"/>
</dbReference>
<sequence>MTHKKDKKYIFSKESDIFISYRSNGGKEFAGRLHDRLEKEGYHVFIDVKNLNSGKYREQIFSHIKQATDFLLILSPNALDFSKRDDLFREEIEYALKLQKNIVLIKLENFEWPKQMSETIEYLKTCDSIPEDHRLFDQMITTLTTRDKSTKKKLLQSRKHWNFQKILLYFGSMFAVLTGLTIIIYFYYIKSMPVFSLSIKDQLGFIEYSDDESWSLEYVITNIGENASSVTISPKGSLNFSIVSELGDIPYRMGNITIEFTDIFADSYSYDDMNDVSVSILESNANIAGSYLAAIDSSLRENAMYIQEYALKIYFYITYTDVFGITHCDIMEPENNYNYITNGDENSYQRYLSDTTLLKCKSIDEPYMILPMMNGSHIDTDVKEFVDDLKSDETLFDIDCISHEDGVEIESYLSSYFPCSYLITNMNGLVEGVHIKHKNCVSKTN</sequence>